<feature type="chain" id="PRO_5035802756" evidence="2">
    <location>
        <begin position="23"/>
        <end position="577"/>
    </location>
</feature>
<protein>
    <submittedName>
        <fullName evidence="3">Uncharacterized protein</fullName>
    </submittedName>
</protein>
<evidence type="ECO:0000313" key="4">
    <source>
        <dbReference type="Proteomes" id="UP000807504"/>
    </source>
</evidence>
<feature type="transmembrane region" description="Helical" evidence="1">
    <location>
        <begin position="486"/>
        <end position="507"/>
    </location>
</feature>
<evidence type="ECO:0000256" key="1">
    <source>
        <dbReference type="SAM" id="Phobius"/>
    </source>
</evidence>
<feature type="signal peptide" evidence="2">
    <location>
        <begin position="1"/>
        <end position="22"/>
    </location>
</feature>
<comment type="caution">
    <text evidence="3">The sequence shown here is derived from an EMBL/GenBank/DDBJ whole genome shotgun (WGS) entry which is preliminary data.</text>
</comment>
<proteinExistence type="predicted"/>
<organism evidence="3 4">
    <name type="scientific">Argiope bruennichi</name>
    <name type="common">Wasp spider</name>
    <name type="synonym">Aranea bruennichi</name>
    <dbReference type="NCBI Taxonomy" id="94029"/>
    <lineage>
        <taxon>Eukaryota</taxon>
        <taxon>Metazoa</taxon>
        <taxon>Ecdysozoa</taxon>
        <taxon>Arthropoda</taxon>
        <taxon>Chelicerata</taxon>
        <taxon>Arachnida</taxon>
        <taxon>Araneae</taxon>
        <taxon>Araneomorphae</taxon>
        <taxon>Entelegynae</taxon>
        <taxon>Araneoidea</taxon>
        <taxon>Araneidae</taxon>
        <taxon>Argiope</taxon>
    </lineage>
</organism>
<gene>
    <name evidence="3" type="ORF">HNY73_000892</name>
</gene>
<dbReference type="AlphaFoldDB" id="A0A8T0FZK1"/>
<sequence length="577" mass="65575">MSNIYLLFFFSLCLVATDIIWTASQYSFSDDPKVCACYCSDDSLTFPELTLKVKYKGLARTESLCTCEDFLAPKLHTYVQDNVNETCEICKCSVASDIFCKDGLPTFFAKYQTVVITVICVTVWLDLMNCISLRCSAGQRSQNRRSYERIIDYANVFEISSSNRNPAMSNLCLLFFFSLCLVATDIIWTASQYSFSDDPKVCACYCSDDSLSFPELSLKVKYKGLTRTESLCTCEDFLAPKLHRYVLANVNETCEICKCSVASDIFCKDGLPTFFAKYQTVVITVICVTVWLDLMNCISLRCSAGQRSQNRRSYERIIDYANVNEAPALFVKKIKFSKPLEKLYKANNELKPKFKLLEEKVFEISSSNRNPAMSNLCLLFFFSLCLVATDIIWTASQYSFSDDPKVCACYCSDDSLSFPELSSKVKYKGLTRTESLCTCEDFLAPKLHRYVLANVNETCEICKCSVVSDIFCKDGLPTFFAKYQTVVITVICVTAGLALMNFIAFRCSIGQTSQKRRGYERIIDYANVNEAPAFFVEKTKVSKPLEKLYKANNELKLKFKLLEEKVRHNKETDYSQI</sequence>
<accession>A0A8T0FZK1</accession>
<keyword evidence="1" id="KW-0812">Transmembrane</keyword>
<keyword evidence="1" id="KW-1133">Transmembrane helix</keyword>
<keyword evidence="1" id="KW-0472">Membrane</keyword>
<dbReference type="EMBL" id="JABXBU010000001">
    <property type="protein sequence ID" value="KAF8796527.1"/>
    <property type="molecule type" value="Genomic_DNA"/>
</dbReference>
<feature type="transmembrane region" description="Helical" evidence="1">
    <location>
        <begin position="171"/>
        <end position="190"/>
    </location>
</feature>
<dbReference type="Proteomes" id="UP000807504">
    <property type="component" value="Unassembled WGS sequence"/>
</dbReference>
<keyword evidence="2" id="KW-0732">Signal</keyword>
<keyword evidence="4" id="KW-1185">Reference proteome</keyword>
<evidence type="ECO:0000256" key="2">
    <source>
        <dbReference type="SAM" id="SignalP"/>
    </source>
</evidence>
<name>A0A8T0FZK1_ARGBR</name>
<feature type="transmembrane region" description="Helical" evidence="1">
    <location>
        <begin position="281"/>
        <end position="302"/>
    </location>
</feature>
<reference evidence="3" key="1">
    <citation type="journal article" date="2020" name="bioRxiv">
        <title>Chromosome-level reference genome of the European wasp spider Argiope bruennichi: a resource for studies on range expansion and evolutionary adaptation.</title>
        <authorList>
            <person name="Sheffer M.M."/>
            <person name="Hoppe A."/>
            <person name="Krehenwinkel H."/>
            <person name="Uhl G."/>
            <person name="Kuss A.W."/>
            <person name="Jensen L."/>
            <person name="Jensen C."/>
            <person name="Gillespie R.G."/>
            <person name="Hoff K.J."/>
            <person name="Prost S."/>
        </authorList>
    </citation>
    <scope>NUCLEOTIDE SEQUENCE</scope>
</reference>
<reference evidence="3" key="2">
    <citation type="submission" date="2020-06" db="EMBL/GenBank/DDBJ databases">
        <authorList>
            <person name="Sheffer M."/>
        </authorList>
    </citation>
    <scope>NUCLEOTIDE SEQUENCE</scope>
</reference>
<evidence type="ECO:0000313" key="3">
    <source>
        <dbReference type="EMBL" id="KAF8796527.1"/>
    </source>
</evidence>
<feature type="transmembrane region" description="Helical" evidence="1">
    <location>
        <begin position="114"/>
        <end position="135"/>
    </location>
</feature>
<feature type="transmembrane region" description="Helical" evidence="1">
    <location>
        <begin position="376"/>
        <end position="395"/>
    </location>
</feature>